<evidence type="ECO:0000256" key="3">
    <source>
        <dbReference type="ARBA" id="ARBA00022692"/>
    </source>
</evidence>
<keyword evidence="3 6" id="KW-0812">Transmembrane</keyword>
<evidence type="ECO:0000256" key="6">
    <source>
        <dbReference type="SAM" id="Phobius"/>
    </source>
</evidence>
<feature type="transmembrane region" description="Helical" evidence="6">
    <location>
        <begin position="225"/>
        <end position="245"/>
    </location>
</feature>
<dbReference type="GeneID" id="62193440"/>
<keyword evidence="4 6" id="KW-1133">Transmembrane helix</keyword>
<evidence type="ECO:0000256" key="4">
    <source>
        <dbReference type="ARBA" id="ARBA00022989"/>
    </source>
</evidence>
<feature type="transmembrane region" description="Helical" evidence="6">
    <location>
        <begin position="356"/>
        <end position="378"/>
    </location>
</feature>
<feature type="transmembrane region" description="Helical" evidence="6">
    <location>
        <begin position="307"/>
        <end position="329"/>
    </location>
</feature>
<dbReference type="InterPro" id="IPR002293">
    <property type="entry name" value="AA/rel_permease1"/>
</dbReference>
<comment type="subcellular location">
    <subcellularLocation>
        <location evidence="1">Membrane</location>
        <topology evidence="1">Multi-pass membrane protein</topology>
    </subcellularLocation>
</comment>
<accession>A0A875RWC2</accession>
<keyword evidence="2" id="KW-0813">Transport</keyword>
<dbReference type="EMBL" id="CP064812">
    <property type="protein sequence ID" value="QPG72738.1"/>
    <property type="molecule type" value="Genomic_DNA"/>
</dbReference>
<dbReference type="PANTHER" id="PTHR45649">
    <property type="entry name" value="AMINO-ACID PERMEASE BAT1"/>
    <property type="match status" value="1"/>
</dbReference>
<feature type="transmembrane region" description="Helical" evidence="6">
    <location>
        <begin position="265"/>
        <end position="286"/>
    </location>
</feature>
<dbReference type="GO" id="GO:0022857">
    <property type="term" value="F:transmembrane transporter activity"/>
    <property type="evidence" value="ECO:0007669"/>
    <property type="project" value="InterPro"/>
</dbReference>
<feature type="transmembrane region" description="Helical" evidence="6">
    <location>
        <begin position="440"/>
        <end position="458"/>
    </location>
</feature>
<dbReference type="Gene3D" id="1.20.1740.10">
    <property type="entry name" value="Amino acid/polyamine transporter I"/>
    <property type="match status" value="1"/>
</dbReference>
<keyword evidence="5 6" id="KW-0472">Membrane</keyword>
<evidence type="ECO:0000256" key="5">
    <source>
        <dbReference type="ARBA" id="ARBA00023136"/>
    </source>
</evidence>
<feature type="transmembrane region" description="Helical" evidence="6">
    <location>
        <begin position="195"/>
        <end position="213"/>
    </location>
</feature>
<sequence length="632" mass="70484">MDSNSDERPRITIRQSIYTALPNTDILNTQEIQRALRGIGQQVVQEIYLDDDNGQNVEHFDYKPELKRHFSVASIVGLGFSIMNVPFGISTTLSLGLVCGGSVTICWGWILFGFFSVLITLSLSEIVSKFPSSGGVYHFSYLLANEKYGLVTSWYTGWFLIIGNWLMFISCAFGGSQFILSIFGLKESDYRHDDYVVLLLYIIIVVVSGFVNLQCQKYLEKLNKLCIYWTVYTILIMDFLLLLFSTEYHDLKYIFTHFDASRSGWPPFLAFVIGGIQFSSMTFNGYGSITSMSEEVLTPETTIPKGMIYSVLISTFIGISFIIPILTILPDLERLLDDNPDIFPIDIVFKLSTKSFLVSIVLVLLIVGSLVFATVGTLTTASRVVYAFGRDNGLPFNYLWQRVDTMKDEEIVPKNALLLSVGFASLMGFFSLLSSSAFSAFIGCSVIALNVANGIPILSSLLGRRRKIRGAVFKLRKFGYLINILSCLFIVFTIVFLSFPASSYIDLKTMNYAFVVFFFFVVLITASWFGWGRNHFQGPPINHTDFIERGESSSSSDPRVMEIPLQDASSSVVFSQQKEDRAATNSEDVAGRNTFIVSEDSDSDSNSGITDVFDTGDLTVPKAAKMADLVAK</sequence>
<evidence type="ECO:0000313" key="7">
    <source>
        <dbReference type="EMBL" id="QPG72738.1"/>
    </source>
</evidence>
<dbReference type="RefSeq" id="XP_038776303.1">
    <property type="nucleotide sequence ID" value="XM_038920375.1"/>
</dbReference>
<feature type="transmembrane region" description="Helical" evidence="6">
    <location>
        <begin position="478"/>
        <end position="499"/>
    </location>
</feature>
<feature type="transmembrane region" description="Helical" evidence="6">
    <location>
        <begin position="416"/>
        <end position="434"/>
    </location>
</feature>
<evidence type="ECO:0000256" key="1">
    <source>
        <dbReference type="ARBA" id="ARBA00004141"/>
    </source>
</evidence>
<protein>
    <recommendedName>
        <fullName evidence="9">Amino acid permease</fullName>
    </recommendedName>
</protein>
<dbReference type="KEGG" id="bnn:FOA43_000039"/>
<evidence type="ECO:0000313" key="8">
    <source>
        <dbReference type="Proteomes" id="UP000662931"/>
    </source>
</evidence>
<evidence type="ECO:0008006" key="9">
    <source>
        <dbReference type="Google" id="ProtNLM"/>
    </source>
</evidence>
<reference evidence="7" key="1">
    <citation type="submission" date="2020-10" db="EMBL/GenBank/DDBJ databases">
        <authorList>
            <person name="Roach M.J.R."/>
        </authorList>
    </citation>
    <scope>NUCLEOTIDE SEQUENCE</scope>
    <source>
        <strain evidence="7">CBS 1945</strain>
    </source>
</reference>
<dbReference type="AlphaFoldDB" id="A0A875RWC2"/>
<feature type="transmembrane region" description="Helical" evidence="6">
    <location>
        <begin position="511"/>
        <end position="531"/>
    </location>
</feature>
<dbReference type="GO" id="GO:0016020">
    <property type="term" value="C:membrane"/>
    <property type="evidence" value="ECO:0007669"/>
    <property type="project" value="UniProtKB-SubCell"/>
</dbReference>
<proteinExistence type="predicted"/>
<dbReference type="PANTHER" id="PTHR45649:SF3">
    <property type="entry name" value="POLYAMINE TRANSPORTER TPO5"/>
    <property type="match status" value="1"/>
</dbReference>
<feature type="transmembrane region" description="Helical" evidence="6">
    <location>
        <begin position="157"/>
        <end position="183"/>
    </location>
</feature>
<dbReference type="Proteomes" id="UP000662931">
    <property type="component" value="Chromosome 1"/>
</dbReference>
<feature type="transmembrane region" description="Helical" evidence="6">
    <location>
        <begin position="70"/>
        <end position="89"/>
    </location>
</feature>
<gene>
    <name evidence="7" type="ORF">FOA43_000039</name>
</gene>
<feature type="transmembrane region" description="Helical" evidence="6">
    <location>
        <begin position="95"/>
        <end position="121"/>
    </location>
</feature>
<organism evidence="7 8">
    <name type="scientific">Eeniella nana</name>
    <name type="common">Yeast</name>
    <name type="synonym">Brettanomyces nanus</name>
    <dbReference type="NCBI Taxonomy" id="13502"/>
    <lineage>
        <taxon>Eukaryota</taxon>
        <taxon>Fungi</taxon>
        <taxon>Dikarya</taxon>
        <taxon>Ascomycota</taxon>
        <taxon>Saccharomycotina</taxon>
        <taxon>Pichiomycetes</taxon>
        <taxon>Pichiales</taxon>
        <taxon>Pichiaceae</taxon>
        <taxon>Brettanomyces</taxon>
    </lineage>
</organism>
<dbReference type="OrthoDB" id="3257095at2759"/>
<keyword evidence="8" id="KW-1185">Reference proteome</keyword>
<evidence type="ECO:0000256" key="2">
    <source>
        <dbReference type="ARBA" id="ARBA00022448"/>
    </source>
</evidence>
<dbReference type="Pfam" id="PF13520">
    <property type="entry name" value="AA_permease_2"/>
    <property type="match status" value="1"/>
</dbReference>
<name>A0A875RWC2_EENNA</name>